<feature type="domain" description="Macro" evidence="2">
    <location>
        <begin position="129"/>
        <end position="304"/>
    </location>
</feature>
<accession>A0A9Q0R970</accession>
<feature type="region of interest" description="Disordered" evidence="1">
    <location>
        <begin position="23"/>
        <end position="46"/>
    </location>
</feature>
<organism evidence="3 4">
    <name type="scientific">Anaeramoeba ignava</name>
    <name type="common">Anaerobic marine amoeba</name>
    <dbReference type="NCBI Taxonomy" id="1746090"/>
    <lineage>
        <taxon>Eukaryota</taxon>
        <taxon>Metamonada</taxon>
        <taxon>Anaeramoebidae</taxon>
        <taxon>Anaeramoeba</taxon>
    </lineage>
</organism>
<dbReference type="AlphaFoldDB" id="A0A9Q0R970"/>
<dbReference type="SUPFAM" id="SSF52949">
    <property type="entry name" value="Macro domain-like"/>
    <property type="match status" value="1"/>
</dbReference>
<evidence type="ECO:0000313" key="3">
    <source>
        <dbReference type="EMBL" id="KAJ5071531.1"/>
    </source>
</evidence>
<feature type="region of interest" description="Disordered" evidence="1">
    <location>
        <begin position="517"/>
        <end position="557"/>
    </location>
</feature>
<comment type="caution">
    <text evidence="3">The sequence shown here is derived from an EMBL/GenBank/DDBJ whole genome shotgun (WGS) entry which is preliminary data.</text>
</comment>
<gene>
    <name evidence="3" type="ORF">M0811_10163</name>
</gene>
<dbReference type="Pfam" id="PF01661">
    <property type="entry name" value="Macro"/>
    <property type="match status" value="1"/>
</dbReference>
<evidence type="ECO:0000313" key="4">
    <source>
        <dbReference type="Proteomes" id="UP001149090"/>
    </source>
</evidence>
<dbReference type="InterPro" id="IPR002589">
    <property type="entry name" value="Macro_dom"/>
</dbReference>
<dbReference type="PANTHER" id="PTHR11106:SF27">
    <property type="entry name" value="MACRO DOMAIN-CONTAINING PROTEIN"/>
    <property type="match status" value="1"/>
</dbReference>
<dbReference type="EMBL" id="JAPDFW010000087">
    <property type="protein sequence ID" value="KAJ5071531.1"/>
    <property type="molecule type" value="Genomic_DNA"/>
</dbReference>
<dbReference type="CDD" id="cd02908">
    <property type="entry name" value="Macro_OAADPr_deacetylase"/>
    <property type="match status" value="1"/>
</dbReference>
<evidence type="ECO:0000259" key="2">
    <source>
        <dbReference type="PROSITE" id="PS51154"/>
    </source>
</evidence>
<feature type="region of interest" description="Disordered" evidence="1">
    <location>
        <begin position="364"/>
        <end position="400"/>
    </location>
</feature>
<dbReference type="OrthoDB" id="6133115at2759"/>
<evidence type="ECO:0000256" key="1">
    <source>
        <dbReference type="SAM" id="MobiDB-lite"/>
    </source>
</evidence>
<name>A0A9Q0R970_ANAIG</name>
<dbReference type="OMA" id="VDKQDMK"/>
<dbReference type="GO" id="GO:0005654">
    <property type="term" value="C:nucleoplasm"/>
    <property type="evidence" value="ECO:0007669"/>
    <property type="project" value="TreeGrafter"/>
</dbReference>
<dbReference type="Gene3D" id="3.40.220.10">
    <property type="entry name" value="Leucine Aminopeptidase, subunit E, domain 1"/>
    <property type="match status" value="1"/>
</dbReference>
<feature type="compositionally biased region" description="Basic and acidic residues" evidence="1">
    <location>
        <begin position="377"/>
        <end position="400"/>
    </location>
</feature>
<protein>
    <submittedName>
        <fullName evidence="3">Adp-ribose glycohydrolase macrod2</fullName>
    </submittedName>
</protein>
<dbReference type="PROSITE" id="PS51154">
    <property type="entry name" value="MACRO"/>
    <property type="match status" value="1"/>
</dbReference>
<reference evidence="3" key="1">
    <citation type="submission" date="2022-10" db="EMBL/GenBank/DDBJ databases">
        <title>Novel sulphate-reducing endosymbionts in the free-living metamonad Anaeramoeba.</title>
        <authorList>
            <person name="Jerlstrom-Hultqvist J."/>
            <person name="Cepicka I."/>
            <person name="Gallot-Lavallee L."/>
            <person name="Salas-Leiva D."/>
            <person name="Curtis B.A."/>
            <person name="Zahonova K."/>
            <person name="Pipaliya S."/>
            <person name="Dacks J."/>
            <person name="Roger A.J."/>
        </authorList>
    </citation>
    <scope>NUCLEOTIDE SEQUENCE</scope>
    <source>
        <strain evidence="3">BMAN</strain>
    </source>
</reference>
<dbReference type="GO" id="GO:0140291">
    <property type="term" value="P:peptidyl-glutamate ADP-deribosylation"/>
    <property type="evidence" value="ECO:0007669"/>
    <property type="project" value="TreeGrafter"/>
</dbReference>
<dbReference type="InterPro" id="IPR043472">
    <property type="entry name" value="Macro_dom-like"/>
</dbReference>
<dbReference type="Proteomes" id="UP001149090">
    <property type="component" value="Unassembled WGS sequence"/>
</dbReference>
<dbReference type="GO" id="GO:0042278">
    <property type="term" value="P:purine nucleoside metabolic process"/>
    <property type="evidence" value="ECO:0007669"/>
    <property type="project" value="TreeGrafter"/>
</dbReference>
<dbReference type="PANTHER" id="PTHR11106">
    <property type="entry name" value="GANGLIOSIDE INDUCED DIFFERENTIATION ASSOCIATED PROTEIN 2-RELATED"/>
    <property type="match status" value="1"/>
</dbReference>
<keyword evidence="4" id="KW-1185">Reference proteome</keyword>
<proteinExistence type="predicted"/>
<dbReference type="SMART" id="SM00506">
    <property type="entry name" value="A1pp"/>
    <property type="match status" value="1"/>
</dbReference>
<sequence>MKEEIKEMKEEIKKEKKEEIKKEMKEEVKKEETKKEKKQKKQEEVEMDEKKAKRIIYNEMMKKTREIEEPKKVSDLAQEKLKTYFQQPLKDRREKYPRYSRYVPIEKVKKWEKFYPEIKDTVDPRFLLQQKFPVNQTLNNKVAIWRGDITTLEIDAIVNAANSSLLGGGGVDGAIHSAAGSGLRKENATLGGCRTGEAKLSTGHKMPCGFVLSTVGPIGEDPDALESCYKESLDLLKEVELKSIGFCCISTGIFGYPNRNAAEVALQTTREWMEKNHEKIDLIIFVIFLPVDWTIYTHLMPQYFPVEDLDHLQKKFSAQKIEKIQKNQEKKKQKEKEKLEKQKLKERKEWEKRMKKEIEIEKKQKAKMLKQQSQNQDKFETKKAIPHLQPDKLPKINQVEEKKDIKVEEKKDMKVEEKKDIKVEEKKDIKVEEKKVEEKVDKQDIKVEEKKDMKVEEKKDIKVEEKKVEEKVDKQDIKVEEKKDIKVEEKKVEEKVDKQDIKVEEKKDIKVEEKVDKQDMKVEEKKDMKVEEKVDKQDMKVEEKNRNILGETSKDAA</sequence>
<dbReference type="GO" id="GO:0140293">
    <property type="term" value="F:ADP-ribosylglutamate hydrolase activity"/>
    <property type="evidence" value="ECO:0007669"/>
    <property type="project" value="TreeGrafter"/>
</dbReference>
<dbReference type="GO" id="GO:0006974">
    <property type="term" value="P:DNA damage response"/>
    <property type="evidence" value="ECO:0007669"/>
    <property type="project" value="TreeGrafter"/>
</dbReference>